<dbReference type="PANTHER" id="PTHR43667">
    <property type="entry name" value="CYCLOPROPANE-FATTY-ACYL-PHOSPHOLIPID SYNTHASE"/>
    <property type="match status" value="1"/>
</dbReference>
<reference evidence="6 7" key="1">
    <citation type="submission" date="2016-10" db="EMBL/GenBank/DDBJ databases">
        <authorList>
            <person name="de Groot N.N."/>
        </authorList>
    </citation>
    <scope>NUCLEOTIDE SEQUENCE [LARGE SCALE GENOMIC DNA]</scope>
    <source>
        <strain evidence="6 7">DSM 22024</strain>
    </source>
</reference>
<evidence type="ECO:0000313" key="7">
    <source>
        <dbReference type="Proteomes" id="UP000198983"/>
    </source>
</evidence>
<dbReference type="Gene3D" id="3.40.50.150">
    <property type="entry name" value="Vaccinia Virus protein VP39"/>
    <property type="match status" value="1"/>
</dbReference>
<keyword evidence="5" id="KW-0443">Lipid metabolism</keyword>
<dbReference type="GO" id="GO:0008168">
    <property type="term" value="F:methyltransferase activity"/>
    <property type="evidence" value="ECO:0007669"/>
    <property type="project" value="UniProtKB-KW"/>
</dbReference>
<comment type="similarity">
    <text evidence="1">Belongs to the CFA/CMAS family.</text>
</comment>
<dbReference type="Proteomes" id="UP000198983">
    <property type="component" value="Chromosome I"/>
</dbReference>
<gene>
    <name evidence="6" type="ORF">SAMN04489717_5822</name>
</gene>
<dbReference type="STRING" id="117157.SAMN04489717_5822"/>
<evidence type="ECO:0000313" key="6">
    <source>
        <dbReference type="EMBL" id="SDT27337.1"/>
    </source>
</evidence>
<dbReference type="AlphaFoldDB" id="A0A1H1Z167"/>
<keyword evidence="7" id="KW-1185">Reference proteome</keyword>
<dbReference type="PIRSF" id="PIRSF003085">
    <property type="entry name" value="CMAS"/>
    <property type="match status" value="1"/>
</dbReference>
<accession>A0A1H1Z167</accession>
<organism evidence="6 7">
    <name type="scientific">Actinopolymorpha singaporensis</name>
    <dbReference type="NCBI Taxonomy" id="117157"/>
    <lineage>
        <taxon>Bacteria</taxon>
        <taxon>Bacillati</taxon>
        <taxon>Actinomycetota</taxon>
        <taxon>Actinomycetes</taxon>
        <taxon>Propionibacteriales</taxon>
        <taxon>Actinopolymorphaceae</taxon>
        <taxon>Actinopolymorpha</taxon>
    </lineage>
</organism>
<dbReference type="GO" id="GO:0032259">
    <property type="term" value="P:methylation"/>
    <property type="evidence" value="ECO:0007669"/>
    <property type="project" value="UniProtKB-KW"/>
</dbReference>
<dbReference type="Pfam" id="PF02353">
    <property type="entry name" value="CMAS"/>
    <property type="match status" value="1"/>
</dbReference>
<dbReference type="InterPro" id="IPR003333">
    <property type="entry name" value="CMAS"/>
</dbReference>
<dbReference type="PANTHER" id="PTHR43667:SF1">
    <property type="entry name" value="CYCLOPROPANE-FATTY-ACYL-PHOSPHOLIPID SYNTHASE"/>
    <property type="match status" value="1"/>
</dbReference>
<dbReference type="GO" id="GO:0008610">
    <property type="term" value="P:lipid biosynthetic process"/>
    <property type="evidence" value="ECO:0007669"/>
    <property type="project" value="InterPro"/>
</dbReference>
<evidence type="ECO:0000256" key="5">
    <source>
        <dbReference type="ARBA" id="ARBA00023098"/>
    </source>
</evidence>
<dbReference type="RefSeq" id="WP_197681615.1">
    <property type="nucleotide sequence ID" value="NZ_LT629732.1"/>
</dbReference>
<evidence type="ECO:0000256" key="2">
    <source>
        <dbReference type="ARBA" id="ARBA00022603"/>
    </source>
</evidence>
<evidence type="ECO:0000256" key="3">
    <source>
        <dbReference type="ARBA" id="ARBA00022679"/>
    </source>
</evidence>
<dbReference type="CDD" id="cd02440">
    <property type="entry name" value="AdoMet_MTases"/>
    <property type="match status" value="1"/>
</dbReference>
<dbReference type="InterPro" id="IPR029063">
    <property type="entry name" value="SAM-dependent_MTases_sf"/>
</dbReference>
<dbReference type="InterPro" id="IPR050723">
    <property type="entry name" value="CFA/CMAS"/>
</dbReference>
<keyword evidence="4" id="KW-0949">S-adenosyl-L-methionine</keyword>
<keyword evidence="3" id="KW-0808">Transferase</keyword>
<dbReference type="EMBL" id="LT629732">
    <property type="protein sequence ID" value="SDT27337.1"/>
    <property type="molecule type" value="Genomic_DNA"/>
</dbReference>
<protein>
    <submittedName>
        <fullName evidence="6">Cyclopropane-fatty-acyl-phospholipid synthase</fullName>
    </submittedName>
</protein>
<proteinExistence type="inferred from homology"/>
<evidence type="ECO:0000256" key="4">
    <source>
        <dbReference type="ARBA" id="ARBA00022691"/>
    </source>
</evidence>
<sequence>MAGPVVAERLHDILLRLFGLEAPVRLHAWDGSVAGPTEAPAVRVHSRRAVRRLLWRPDELGLARAFVAGEIEVDGPILTALERLAPFGRSIGARPELTAADRSELMRAAVYLGAVGPAPKPPEEEITGAERRHALDRDTAPSGSPDNPVGTKFLSRVFGQTLMLGSGYWAEPGMSLDDAQRAGLQLACRKLGLADRPAEERGARVLDVDCGWGTFLLHAAEHHAVSGLGITSSAEQAEQATKRAVDAGLAGRVEFRVADWREVEADPFDAIVAYGLADYVGADRLGEYAGALYGLLRPGGRLLVNQVGRRGEPLAQERSFLDAYVHPGAELLPIGTVTSIIENAGLEVRDLETMREHYARTLRAWVANLEGAWDECARQASPGRARVWLLYLAVSALAFEAARISAYQLLVVRPHTDGRALLPATRSAWRH</sequence>
<keyword evidence="2" id="KW-0489">Methyltransferase</keyword>
<name>A0A1H1Z167_9ACTN</name>
<evidence type="ECO:0000256" key="1">
    <source>
        <dbReference type="ARBA" id="ARBA00010815"/>
    </source>
</evidence>
<dbReference type="SUPFAM" id="SSF53335">
    <property type="entry name" value="S-adenosyl-L-methionine-dependent methyltransferases"/>
    <property type="match status" value="1"/>
</dbReference>